<keyword evidence="1" id="KW-1133">Transmembrane helix</keyword>
<accession>A0A3G2R293</accession>
<feature type="transmembrane region" description="Helical" evidence="1">
    <location>
        <begin position="50"/>
        <end position="71"/>
    </location>
</feature>
<keyword evidence="1" id="KW-0812">Transmembrane</keyword>
<evidence type="ECO:0000313" key="2">
    <source>
        <dbReference type="EMBL" id="AYO29606.1"/>
    </source>
</evidence>
<dbReference type="Pfam" id="PF03845">
    <property type="entry name" value="Spore_permease"/>
    <property type="match status" value="1"/>
</dbReference>
<dbReference type="Proteomes" id="UP000280960">
    <property type="component" value="Chromosome"/>
</dbReference>
<dbReference type="KEGG" id="bacg:D2962_02390"/>
<dbReference type="InterPro" id="IPR004761">
    <property type="entry name" value="Spore_GerAB"/>
</dbReference>
<dbReference type="RefSeq" id="WP_120768247.1">
    <property type="nucleotide sequence ID" value="NZ_CP033169.1"/>
</dbReference>
<protein>
    <submittedName>
        <fullName evidence="2">Uncharacterized protein</fullName>
    </submittedName>
</protein>
<dbReference type="AlphaFoldDB" id="A0A3G2R293"/>
<proteinExistence type="predicted"/>
<organism evidence="2 3">
    <name type="scientific">Biomaibacter acetigenes</name>
    <dbReference type="NCBI Taxonomy" id="2316383"/>
    <lineage>
        <taxon>Bacteria</taxon>
        <taxon>Bacillati</taxon>
        <taxon>Bacillota</taxon>
        <taxon>Clostridia</taxon>
        <taxon>Thermosediminibacterales</taxon>
        <taxon>Tepidanaerobacteraceae</taxon>
        <taxon>Biomaibacter</taxon>
    </lineage>
</organism>
<name>A0A3G2R293_9FIRM</name>
<reference evidence="2 3" key="1">
    <citation type="submission" date="2018-10" db="EMBL/GenBank/DDBJ databases">
        <authorList>
            <person name="Zhang X."/>
        </authorList>
    </citation>
    <scope>NUCLEOTIDE SEQUENCE [LARGE SCALE GENOMIC DNA]</scope>
    <source>
        <strain evidence="2 3">SK-G1</strain>
    </source>
</reference>
<gene>
    <name evidence="2" type="ORF">D2962_02390</name>
</gene>
<keyword evidence="3" id="KW-1185">Reference proteome</keyword>
<evidence type="ECO:0000256" key="1">
    <source>
        <dbReference type="SAM" id="Phobius"/>
    </source>
</evidence>
<keyword evidence="1" id="KW-0472">Membrane</keyword>
<dbReference type="EMBL" id="CP033169">
    <property type="protein sequence ID" value="AYO29606.1"/>
    <property type="molecule type" value="Genomic_DNA"/>
</dbReference>
<sequence length="74" mass="8256">MIRCIELAQIFERTDAITIVIWILSGLIKISVCFYAFVKGCAQLFALKDYRPIVIPSGIIMTALSILVYNLTCG</sequence>
<feature type="transmembrane region" description="Helical" evidence="1">
    <location>
        <begin position="16"/>
        <end position="38"/>
    </location>
</feature>
<dbReference type="GO" id="GO:0009847">
    <property type="term" value="P:spore germination"/>
    <property type="evidence" value="ECO:0007669"/>
    <property type="project" value="InterPro"/>
</dbReference>
<evidence type="ECO:0000313" key="3">
    <source>
        <dbReference type="Proteomes" id="UP000280960"/>
    </source>
</evidence>
<dbReference type="GO" id="GO:0016020">
    <property type="term" value="C:membrane"/>
    <property type="evidence" value="ECO:0007669"/>
    <property type="project" value="InterPro"/>
</dbReference>